<accession>A0A832EJ23</accession>
<comment type="caution">
    <text evidence="1">The sequence shown here is derived from an EMBL/GenBank/DDBJ whole genome shotgun (WGS) entry which is preliminary data.</text>
</comment>
<sequence>MKNRPTAMACAVLGIILAAVGLFLKPARVVVGDRSTVVVLRRFQEGSIHFVNSVTHKPVTIRFRVRSVFSDFSMETDEETENYYTSGTYAIDPVLSRQTSSTLKLCSMQGIVLSVGDDRWEIQDGCLEVTLLWTF</sequence>
<dbReference type="EMBL" id="DSTK01000013">
    <property type="protein sequence ID" value="HFK96563.1"/>
    <property type="molecule type" value="Genomic_DNA"/>
</dbReference>
<gene>
    <name evidence="1" type="ORF">ENS06_04455</name>
</gene>
<reference evidence="1" key="1">
    <citation type="journal article" date="2020" name="mSystems">
        <title>Genome- and Community-Level Interaction Insights into Carbon Utilization and Element Cycling Functions of Hydrothermarchaeota in Hydrothermal Sediment.</title>
        <authorList>
            <person name="Zhou Z."/>
            <person name="Liu Y."/>
            <person name="Xu W."/>
            <person name="Pan J."/>
            <person name="Luo Z.H."/>
            <person name="Li M."/>
        </authorList>
    </citation>
    <scope>NUCLEOTIDE SEQUENCE [LARGE SCALE GENOMIC DNA]</scope>
    <source>
        <strain evidence="1">SpSt-456</strain>
    </source>
</reference>
<dbReference type="AlphaFoldDB" id="A0A832EJ23"/>
<evidence type="ECO:0000313" key="1">
    <source>
        <dbReference type="EMBL" id="HFK96563.1"/>
    </source>
</evidence>
<name>A0A832EJ23_9BACT</name>
<proteinExistence type="predicted"/>
<organism evidence="1">
    <name type="scientific">Desulfacinum infernum</name>
    <dbReference type="NCBI Taxonomy" id="35837"/>
    <lineage>
        <taxon>Bacteria</taxon>
        <taxon>Pseudomonadati</taxon>
        <taxon>Thermodesulfobacteriota</taxon>
        <taxon>Syntrophobacteria</taxon>
        <taxon>Syntrophobacterales</taxon>
        <taxon>Syntrophobacteraceae</taxon>
        <taxon>Desulfacinum</taxon>
    </lineage>
</organism>
<protein>
    <submittedName>
        <fullName evidence="1">Uncharacterized protein</fullName>
    </submittedName>
</protein>